<dbReference type="GO" id="GO:0009733">
    <property type="term" value="P:response to auxin"/>
    <property type="evidence" value="ECO:0007669"/>
    <property type="project" value="InterPro"/>
</dbReference>
<dbReference type="OrthoDB" id="625231at2759"/>
<comment type="similarity">
    <text evidence="1">Belongs to the ARG7 family.</text>
</comment>
<keyword evidence="3" id="KW-1185">Reference proteome</keyword>
<dbReference type="OMA" id="IPCKELR"/>
<protein>
    <submittedName>
        <fullName evidence="2">SAUR-like auxin-responsive protein family</fullName>
    </submittedName>
</protein>
<evidence type="ECO:0000313" key="2">
    <source>
        <dbReference type="EMBL" id="KMZ76382.1"/>
    </source>
</evidence>
<dbReference type="PANTHER" id="PTHR31929">
    <property type="entry name" value="SAUR-LIKE AUXIN-RESPONSIVE PROTEIN FAMILY-RELATED"/>
    <property type="match status" value="1"/>
</dbReference>
<organism evidence="2 3">
    <name type="scientific">Zostera marina</name>
    <name type="common">Eelgrass</name>
    <dbReference type="NCBI Taxonomy" id="29655"/>
    <lineage>
        <taxon>Eukaryota</taxon>
        <taxon>Viridiplantae</taxon>
        <taxon>Streptophyta</taxon>
        <taxon>Embryophyta</taxon>
        <taxon>Tracheophyta</taxon>
        <taxon>Spermatophyta</taxon>
        <taxon>Magnoliopsida</taxon>
        <taxon>Liliopsida</taxon>
        <taxon>Zosteraceae</taxon>
        <taxon>Zostera</taxon>
    </lineage>
</organism>
<sequence>MKMMSVIHRKKSLLPSSESVVPRGHFPIYVGEKERRFVVPISYLKHPWFQSLLKMAEEEFGLENSMGVLRIPCKELRYFYQPHLQAQLLSDDS</sequence>
<dbReference type="EMBL" id="LFYR01000047">
    <property type="protein sequence ID" value="KMZ76382.1"/>
    <property type="molecule type" value="Genomic_DNA"/>
</dbReference>
<reference evidence="3" key="1">
    <citation type="journal article" date="2016" name="Nature">
        <title>The genome of the seagrass Zostera marina reveals angiosperm adaptation to the sea.</title>
        <authorList>
            <person name="Olsen J.L."/>
            <person name="Rouze P."/>
            <person name="Verhelst B."/>
            <person name="Lin Y.-C."/>
            <person name="Bayer T."/>
            <person name="Collen J."/>
            <person name="Dattolo E."/>
            <person name="De Paoli E."/>
            <person name="Dittami S."/>
            <person name="Maumus F."/>
            <person name="Michel G."/>
            <person name="Kersting A."/>
            <person name="Lauritano C."/>
            <person name="Lohaus R."/>
            <person name="Toepel M."/>
            <person name="Tonon T."/>
            <person name="Vanneste K."/>
            <person name="Amirebrahimi M."/>
            <person name="Brakel J."/>
            <person name="Bostroem C."/>
            <person name="Chovatia M."/>
            <person name="Grimwood J."/>
            <person name="Jenkins J.W."/>
            <person name="Jueterbock A."/>
            <person name="Mraz A."/>
            <person name="Stam W.T."/>
            <person name="Tice H."/>
            <person name="Bornberg-Bauer E."/>
            <person name="Green P.J."/>
            <person name="Pearson G.A."/>
            <person name="Procaccini G."/>
            <person name="Duarte C.M."/>
            <person name="Schmutz J."/>
            <person name="Reusch T.B.H."/>
            <person name="Van de Peer Y."/>
        </authorList>
    </citation>
    <scope>NUCLEOTIDE SEQUENCE [LARGE SCALE GENOMIC DNA]</scope>
    <source>
        <strain evidence="3">cv. Finnish</strain>
    </source>
</reference>
<dbReference type="InterPro" id="IPR003676">
    <property type="entry name" value="SAUR_fam"/>
</dbReference>
<proteinExistence type="inferred from homology"/>
<comment type="caution">
    <text evidence="2">The sequence shown here is derived from an EMBL/GenBank/DDBJ whole genome shotgun (WGS) entry which is preliminary data.</text>
</comment>
<name>A0A0K9Q6A6_ZOSMR</name>
<accession>A0A0K9Q6A6</accession>
<dbReference type="AlphaFoldDB" id="A0A0K9Q6A6"/>
<dbReference type="Proteomes" id="UP000036987">
    <property type="component" value="Unassembled WGS sequence"/>
</dbReference>
<evidence type="ECO:0000313" key="3">
    <source>
        <dbReference type="Proteomes" id="UP000036987"/>
    </source>
</evidence>
<evidence type="ECO:0000256" key="1">
    <source>
        <dbReference type="ARBA" id="ARBA00006974"/>
    </source>
</evidence>
<dbReference type="Pfam" id="PF02519">
    <property type="entry name" value="Auxin_inducible"/>
    <property type="match status" value="1"/>
</dbReference>
<gene>
    <name evidence="2" type="ORF">ZOSMA_103G00880</name>
</gene>